<proteinExistence type="predicted"/>
<reference evidence="1" key="1">
    <citation type="submission" date="2020-10" db="EMBL/GenBank/DDBJ databases">
        <authorList>
            <person name="Gilroy R."/>
        </authorList>
    </citation>
    <scope>NUCLEOTIDE SEQUENCE</scope>
    <source>
        <strain evidence="1">ChiHjej12B11-7776</strain>
    </source>
</reference>
<sequence length="87" mass="9192">MNDSFLQCISALCGMELSSGRKYGVFDEKTAVAEGHGGVVGYTQSSVRLCWGRGVLEIRGSGLCLKCIDGKCAVVTGKIKSVEICDV</sequence>
<name>A0A9D1MX24_9BACT</name>
<dbReference type="Pfam" id="PF07873">
    <property type="entry name" value="YabP"/>
    <property type="match status" value="1"/>
</dbReference>
<dbReference type="AlphaFoldDB" id="A0A9D1MX24"/>
<dbReference type="EMBL" id="DVOC01000018">
    <property type="protein sequence ID" value="HIU90573.1"/>
    <property type="molecule type" value="Genomic_DNA"/>
</dbReference>
<dbReference type="Proteomes" id="UP000886852">
    <property type="component" value="Unassembled WGS sequence"/>
</dbReference>
<accession>A0A9D1MX24</accession>
<protein>
    <submittedName>
        <fullName evidence="1">YabP/YqfC family sporulation protein</fullName>
    </submittedName>
</protein>
<reference evidence="1" key="2">
    <citation type="journal article" date="2021" name="PeerJ">
        <title>Extensive microbial diversity within the chicken gut microbiome revealed by metagenomics and culture.</title>
        <authorList>
            <person name="Gilroy R."/>
            <person name="Ravi A."/>
            <person name="Getino M."/>
            <person name="Pursley I."/>
            <person name="Horton D.L."/>
            <person name="Alikhan N.F."/>
            <person name="Baker D."/>
            <person name="Gharbi K."/>
            <person name="Hall N."/>
            <person name="Watson M."/>
            <person name="Adriaenssens E.M."/>
            <person name="Foster-Nyarko E."/>
            <person name="Jarju S."/>
            <person name="Secka A."/>
            <person name="Antonio M."/>
            <person name="Oren A."/>
            <person name="Chaudhuri R.R."/>
            <person name="La Ragione R."/>
            <person name="Hildebrand F."/>
            <person name="Pallen M.J."/>
        </authorList>
    </citation>
    <scope>NUCLEOTIDE SEQUENCE</scope>
    <source>
        <strain evidence="1">ChiHjej12B11-7776</strain>
    </source>
</reference>
<organism evidence="1 2">
    <name type="scientific">Candidatus Fimimonas merdipullorum</name>
    <dbReference type="NCBI Taxonomy" id="2840822"/>
    <lineage>
        <taxon>Bacteria</taxon>
        <taxon>Pseudomonadati</taxon>
        <taxon>Myxococcota</taxon>
        <taxon>Myxococcia</taxon>
        <taxon>Myxococcales</taxon>
        <taxon>Cystobacterineae</taxon>
        <taxon>Myxococcaceae</taxon>
        <taxon>Myxococcaceae incertae sedis</taxon>
        <taxon>Candidatus Fimimonas</taxon>
    </lineage>
</organism>
<evidence type="ECO:0000313" key="2">
    <source>
        <dbReference type="Proteomes" id="UP000886852"/>
    </source>
</evidence>
<evidence type="ECO:0000313" key="1">
    <source>
        <dbReference type="EMBL" id="HIU90573.1"/>
    </source>
</evidence>
<dbReference type="InterPro" id="IPR022476">
    <property type="entry name" value="Spore_YabP/YqfC"/>
</dbReference>
<comment type="caution">
    <text evidence="1">The sequence shown here is derived from an EMBL/GenBank/DDBJ whole genome shotgun (WGS) entry which is preliminary data.</text>
</comment>
<gene>
    <name evidence="1" type="ORF">IAC72_00970</name>
</gene>